<accession>A0A426YNA9</accession>
<organism evidence="2 3">
    <name type="scientific">Ensete ventricosum</name>
    <name type="common">Abyssinian banana</name>
    <name type="synonym">Musa ensete</name>
    <dbReference type="NCBI Taxonomy" id="4639"/>
    <lineage>
        <taxon>Eukaryota</taxon>
        <taxon>Viridiplantae</taxon>
        <taxon>Streptophyta</taxon>
        <taxon>Embryophyta</taxon>
        <taxon>Tracheophyta</taxon>
        <taxon>Spermatophyta</taxon>
        <taxon>Magnoliopsida</taxon>
        <taxon>Liliopsida</taxon>
        <taxon>Zingiberales</taxon>
        <taxon>Musaceae</taxon>
        <taxon>Ensete</taxon>
    </lineage>
</organism>
<feature type="region of interest" description="Disordered" evidence="1">
    <location>
        <begin position="89"/>
        <end position="108"/>
    </location>
</feature>
<sequence>MADLTKVRWARSTCPSCRKDDARLAARIMDDVVKCDGMVSDRKDKGLTYERLVMVVGRHVRLCLLAASLTHFSALAAPRKGIGLLFASAEAKDSSSGSTSGAAIGEEEEEERGVLLLLGFFGDLGHGGVHFEPRERA</sequence>
<comment type="caution">
    <text evidence="2">The sequence shown here is derived from an EMBL/GenBank/DDBJ whole genome shotgun (WGS) entry which is preliminary data.</text>
</comment>
<name>A0A426YNA9_ENSVE</name>
<evidence type="ECO:0000313" key="2">
    <source>
        <dbReference type="EMBL" id="RRT53205.1"/>
    </source>
</evidence>
<reference evidence="2 3" key="1">
    <citation type="journal article" date="2014" name="Agronomy (Basel)">
        <title>A Draft Genome Sequence for Ensete ventricosum, the Drought-Tolerant Tree Against Hunger.</title>
        <authorList>
            <person name="Harrison J."/>
            <person name="Moore K.A."/>
            <person name="Paszkiewicz K."/>
            <person name="Jones T."/>
            <person name="Grant M."/>
            <person name="Ambacheew D."/>
            <person name="Muzemil S."/>
            <person name="Studholme D.J."/>
        </authorList>
    </citation>
    <scope>NUCLEOTIDE SEQUENCE [LARGE SCALE GENOMIC DNA]</scope>
</reference>
<evidence type="ECO:0000256" key="1">
    <source>
        <dbReference type="SAM" id="MobiDB-lite"/>
    </source>
</evidence>
<dbReference type="AlphaFoldDB" id="A0A426YNA9"/>
<proteinExistence type="predicted"/>
<dbReference type="Proteomes" id="UP000287651">
    <property type="component" value="Unassembled WGS sequence"/>
</dbReference>
<feature type="compositionally biased region" description="Low complexity" evidence="1">
    <location>
        <begin position="94"/>
        <end position="104"/>
    </location>
</feature>
<dbReference type="EMBL" id="AMZH03011254">
    <property type="protein sequence ID" value="RRT53205.1"/>
    <property type="molecule type" value="Genomic_DNA"/>
</dbReference>
<evidence type="ECO:0000313" key="3">
    <source>
        <dbReference type="Proteomes" id="UP000287651"/>
    </source>
</evidence>
<protein>
    <submittedName>
        <fullName evidence="2">Uncharacterized protein</fullName>
    </submittedName>
</protein>
<gene>
    <name evidence="2" type="ORF">B296_00006265</name>
</gene>